<evidence type="ECO:0000256" key="1">
    <source>
        <dbReference type="SAM" id="MobiDB-lite"/>
    </source>
</evidence>
<evidence type="ECO:0000259" key="2">
    <source>
        <dbReference type="Pfam" id="PF05057"/>
    </source>
</evidence>
<dbReference type="Pfam" id="PF05057">
    <property type="entry name" value="DUF676"/>
    <property type="match status" value="1"/>
</dbReference>
<dbReference type="InterPro" id="IPR007751">
    <property type="entry name" value="DUF676_lipase-like"/>
</dbReference>
<reference evidence="3 4" key="1">
    <citation type="submission" date="2021-02" db="EMBL/GenBank/DDBJ databases">
        <title>Porcisia hertigi Genome sequencing and assembly.</title>
        <authorList>
            <person name="Almutairi H."/>
            <person name="Gatherer D."/>
        </authorList>
    </citation>
    <scope>NUCLEOTIDE SEQUENCE [LARGE SCALE GENOMIC DNA]</scope>
    <source>
        <strain evidence="3 4">C119</strain>
    </source>
</reference>
<feature type="domain" description="DUF676" evidence="2">
    <location>
        <begin position="8"/>
        <end position="246"/>
    </location>
</feature>
<dbReference type="PANTHER" id="PTHR12482:SF5">
    <property type="entry name" value="DUF676 DOMAIN-CONTAINING PROTEIN"/>
    <property type="match status" value="1"/>
</dbReference>
<dbReference type="AlphaFoldDB" id="A0A836ILQ0"/>
<dbReference type="Gene3D" id="3.40.50.1820">
    <property type="entry name" value="alpha/beta hydrolase"/>
    <property type="match status" value="1"/>
</dbReference>
<evidence type="ECO:0000313" key="4">
    <source>
        <dbReference type="Proteomes" id="UP000674318"/>
    </source>
</evidence>
<dbReference type="RefSeq" id="XP_067755910.1">
    <property type="nucleotide sequence ID" value="XM_067899671.1"/>
</dbReference>
<dbReference type="InterPro" id="IPR029058">
    <property type="entry name" value="AB_hydrolase_fold"/>
</dbReference>
<dbReference type="InterPro" id="IPR044294">
    <property type="entry name" value="Lipase-like"/>
</dbReference>
<dbReference type="GeneID" id="94289748"/>
<keyword evidence="4" id="KW-1185">Reference proteome</keyword>
<dbReference type="SUPFAM" id="SSF53474">
    <property type="entry name" value="alpha/beta-Hydrolases"/>
    <property type="match status" value="1"/>
</dbReference>
<feature type="region of interest" description="Disordered" evidence="1">
    <location>
        <begin position="264"/>
        <end position="283"/>
    </location>
</feature>
<comment type="caution">
    <text evidence="3">The sequence shown here is derived from an EMBL/GenBank/DDBJ whole genome shotgun (WGS) entry which is preliminary data.</text>
</comment>
<dbReference type="PANTHER" id="PTHR12482">
    <property type="entry name" value="LIPASE ROG1-RELATED-RELATED"/>
    <property type="match status" value="1"/>
</dbReference>
<dbReference type="Proteomes" id="UP000674318">
    <property type="component" value="Chromosome 28"/>
</dbReference>
<dbReference type="KEGG" id="phet:94289748"/>
<accession>A0A836ILQ0</accession>
<sequence>MRAPLRSVHFVLLHHGYRGKATDLEYLWEVSEKMLHSRTVNNVVNNEDVPPPPTPHRVFIPPQGSDGRSTDAGVLDCAHRFIDHVCATVSATMTKEFGIGDGQSCASVKATPAAADGATPATRCAMHFSAVGHSMGGLVLRATFPTLMERIENTYGAASQACEVHWEAFYTLASPHLGVRYMPSSLVTFLGRRVGHHIWTAVADLFCKNDVVPGYLVSHESLAAWARFTRRVLLNVVNDGSVLTYSSSFVVPVHVLERVGASFSPEEETHTEASSTNRVESDHPDTDRIVRHLNRLGFLCASSLEELRCNGVSVTEVSPDLWPLGVLPEERALAERILQCVGPLELHFVDFRPLCARLTSEAPTRKVCGDDRAPKPGLVTRNMMRLGANRFAHSALICQSPFKYPSVFGFVSEYIAEDLLGIPFN</sequence>
<name>A0A836ILQ0_9TRYP</name>
<dbReference type="EMBL" id="JAFJZO010000028">
    <property type="protein sequence ID" value="KAG5500576.1"/>
    <property type="molecule type" value="Genomic_DNA"/>
</dbReference>
<evidence type="ECO:0000313" key="3">
    <source>
        <dbReference type="EMBL" id="KAG5500576.1"/>
    </source>
</evidence>
<proteinExistence type="predicted"/>
<dbReference type="OrthoDB" id="273452at2759"/>
<protein>
    <recommendedName>
        <fullName evidence="2">DUF676 domain-containing protein</fullName>
    </recommendedName>
</protein>
<organism evidence="3 4">
    <name type="scientific">Porcisia hertigi</name>
    <dbReference type="NCBI Taxonomy" id="2761500"/>
    <lineage>
        <taxon>Eukaryota</taxon>
        <taxon>Discoba</taxon>
        <taxon>Euglenozoa</taxon>
        <taxon>Kinetoplastea</taxon>
        <taxon>Metakinetoplastina</taxon>
        <taxon>Trypanosomatida</taxon>
        <taxon>Trypanosomatidae</taxon>
        <taxon>Leishmaniinae</taxon>
        <taxon>Porcisia</taxon>
    </lineage>
</organism>
<gene>
    <name evidence="3" type="ORF">JKF63_03671</name>
</gene>